<keyword evidence="2" id="KW-0732">Signal</keyword>
<reference evidence="3" key="2">
    <citation type="submission" date="2020-08" db="EMBL/GenBank/DDBJ databases">
        <title>Plant Genome Project.</title>
        <authorList>
            <person name="Zhang R.-G."/>
        </authorList>
    </citation>
    <scope>NUCLEOTIDE SEQUENCE</scope>
    <source>
        <strain evidence="3">Huo1</strain>
        <tissue evidence="3">Leaf</tissue>
    </source>
</reference>
<dbReference type="Gene3D" id="3.40.50.1110">
    <property type="entry name" value="SGNH hydrolase"/>
    <property type="match status" value="1"/>
</dbReference>
<protein>
    <recommendedName>
        <fullName evidence="5">Alpha-L-fucosidase</fullName>
    </recommendedName>
</protein>
<dbReference type="PANTHER" id="PTHR22835">
    <property type="entry name" value="ZINC FINGER FYVE DOMAIN CONTAINING PROTEIN"/>
    <property type="match status" value="1"/>
</dbReference>
<sequence length="287" mass="31622">MMSYKIIVVFLLFMVAGTASAKNSKCPFHILYRFGDGISDNGNSVRVPPFGPILPPTRDPYGVTFPGYPTGRWSDGRLEIDYVAKAVGLPNIVPYLSIDASRSYDGVVFSVAGSTSLNASFLESRGIGVPPFHIPLDTQLTWFRTFLQLNCTSQTAYDGLGCLKAVNNVAVKFNKNLLLSLLALQAEFPNVQILPTDYYETVIAQIKLKMPLGAGRRNPALRACCGVRGRRYKFDIKRLCGSPNVTSCPNPKNSIYWDGFHFTQQVYRNVVAIQIVPALLLLGCTLI</sequence>
<dbReference type="InterPro" id="IPR036514">
    <property type="entry name" value="SGNH_hydro_sf"/>
</dbReference>
<feature type="signal peptide" evidence="2">
    <location>
        <begin position="1"/>
        <end position="21"/>
    </location>
</feature>
<dbReference type="AlphaFoldDB" id="A0A8X8ZB17"/>
<reference evidence="3" key="1">
    <citation type="submission" date="2018-01" db="EMBL/GenBank/DDBJ databases">
        <authorList>
            <person name="Mao J.F."/>
        </authorList>
    </citation>
    <scope>NUCLEOTIDE SEQUENCE</scope>
    <source>
        <strain evidence="3">Huo1</strain>
        <tissue evidence="3">Leaf</tissue>
    </source>
</reference>
<dbReference type="Proteomes" id="UP000298416">
    <property type="component" value="Unassembled WGS sequence"/>
</dbReference>
<feature type="chain" id="PRO_5036495377" description="Alpha-L-fucosidase" evidence="2">
    <location>
        <begin position="22"/>
        <end position="287"/>
    </location>
</feature>
<proteinExistence type="inferred from homology"/>
<evidence type="ECO:0008006" key="5">
    <source>
        <dbReference type="Google" id="ProtNLM"/>
    </source>
</evidence>
<comment type="caution">
    <text evidence="3">The sequence shown here is derived from an EMBL/GenBank/DDBJ whole genome shotgun (WGS) entry which is preliminary data.</text>
</comment>
<dbReference type="PANTHER" id="PTHR22835:SF683">
    <property type="entry name" value="OS05G0506800 PROTEIN"/>
    <property type="match status" value="1"/>
</dbReference>
<evidence type="ECO:0000256" key="1">
    <source>
        <dbReference type="ARBA" id="ARBA00008668"/>
    </source>
</evidence>
<gene>
    <name evidence="3" type="ORF">SASPL_139492</name>
</gene>
<accession>A0A8X8ZB17</accession>
<evidence type="ECO:0000313" key="3">
    <source>
        <dbReference type="EMBL" id="KAG6398042.1"/>
    </source>
</evidence>
<evidence type="ECO:0000313" key="4">
    <source>
        <dbReference type="Proteomes" id="UP000298416"/>
    </source>
</evidence>
<organism evidence="3">
    <name type="scientific">Salvia splendens</name>
    <name type="common">Scarlet sage</name>
    <dbReference type="NCBI Taxonomy" id="180675"/>
    <lineage>
        <taxon>Eukaryota</taxon>
        <taxon>Viridiplantae</taxon>
        <taxon>Streptophyta</taxon>
        <taxon>Embryophyta</taxon>
        <taxon>Tracheophyta</taxon>
        <taxon>Spermatophyta</taxon>
        <taxon>Magnoliopsida</taxon>
        <taxon>eudicotyledons</taxon>
        <taxon>Gunneridae</taxon>
        <taxon>Pentapetalae</taxon>
        <taxon>asterids</taxon>
        <taxon>lamiids</taxon>
        <taxon>Lamiales</taxon>
        <taxon>Lamiaceae</taxon>
        <taxon>Nepetoideae</taxon>
        <taxon>Mentheae</taxon>
        <taxon>Salviinae</taxon>
        <taxon>Salvia</taxon>
        <taxon>Salvia subgen. Calosphace</taxon>
        <taxon>core Calosphace</taxon>
    </lineage>
</organism>
<keyword evidence="4" id="KW-1185">Reference proteome</keyword>
<comment type="similarity">
    <text evidence="1">Belongs to the 'GDSL' lipolytic enzyme family.</text>
</comment>
<evidence type="ECO:0000256" key="2">
    <source>
        <dbReference type="SAM" id="SignalP"/>
    </source>
</evidence>
<dbReference type="EMBL" id="PNBA02000015">
    <property type="protein sequence ID" value="KAG6398042.1"/>
    <property type="molecule type" value="Genomic_DNA"/>
</dbReference>
<name>A0A8X8ZB17_SALSN</name>